<dbReference type="OrthoDB" id="6626515at2759"/>
<keyword evidence="3" id="KW-1185">Reference proteome</keyword>
<name>A0A9P0BC75_BRAAE</name>
<reference evidence="2" key="1">
    <citation type="submission" date="2021-12" db="EMBL/GenBank/DDBJ databases">
        <authorList>
            <person name="King R."/>
        </authorList>
    </citation>
    <scope>NUCLEOTIDE SEQUENCE</scope>
</reference>
<organism evidence="2 3">
    <name type="scientific">Brassicogethes aeneus</name>
    <name type="common">Rape pollen beetle</name>
    <name type="synonym">Meligethes aeneus</name>
    <dbReference type="NCBI Taxonomy" id="1431903"/>
    <lineage>
        <taxon>Eukaryota</taxon>
        <taxon>Metazoa</taxon>
        <taxon>Ecdysozoa</taxon>
        <taxon>Arthropoda</taxon>
        <taxon>Hexapoda</taxon>
        <taxon>Insecta</taxon>
        <taxon>Pterygota</taxon>
        <taxon>Neoptera</taxon>
        <taxon>Endopterygota</taxon>
        <taxon>Coleoptera</taxon>
        <taxon>Polyphaga</taxon>
        <taxon>Cucujiformia</taxon>
        <taxon>Nitidulidae</taxon>
        <taxon>Meligethinae</taxon>
        <taxon>Brassicogethes</taxon>
    </lineage>
</organism>
<protein>
    <submittedName>
        <fullName evidence="2">Uncharacterized protein</fullName>
    </submittedName>
</protein>
<accession>A0A9P0BC75</accession>
<evidence type="ECO:0000256" key="1">
    <source>
        <dbReference type="SAM" id="MobiDB-lite"/>
    </source>
</evidence>
<feature type="region of interest" description="Disordered" evidence="1">
    <location>
        <begin position="40"/>
        <end position="63"/>
    </location>
</feature>
<dbReference type="EMBL" id="OV121138">
    <property type="protein sequence ID" value="CAH0561126.1"/>
    <property type="molecule type" value="Genomic_DNA"/>
</dbReference>
<dbReference type="AlphaFoldDB" id="A0A9P0BC75"/>
<sequence length="118" mass="12698">MTSHFRSATPPPIPVHPTRPKSLMETLLVAKMEQVALGHPGRPFLRTDSADSNSSMGSVNSATSDVCRCDDCLLGIADLYAQEHGADDDSKKKKKFSLADQGTHMSNITGYVVPGLEL</sequence>
<feature type="compositionally biased region" description="Polar residues" evidence="1">
    <location>
        <begin position="50"/>
        <end position="63"/>
    </location>
</feature>
<evidence type="ECO:0000313" key="2">
    <source>
        <dbReference type="EMBL" id="CAH0561126.1"/>
    </source>
</evidence>
<gene>
    <name evidence="2" type="ORF">MELIAE_LOCUS10735</name>
</gene>
<feature type="region of interest" description="Disordered" evidence="1">
    <location>
        <begin position="1"/>
        <end position="20"/>
    </location>
</feature>
<dbReference type="Proteomes" id="UP001154078">
    <property type="component" value="Chromosome 7"/>
</dbReference>
<evidence type="ECO:0000313" key="3">
    <source>
        <dbReference type="Proteomes" id="UP001154078"/>
    </source>
</evidence>
<proteinExistence type="predicted"/>